<dbReference type="Gene3D" id="2.130.10.10">
    <property type="entry name" value="YVTN repeat-like/Quinoprotein amine dehydrogenase"/>
    <property type="match status" value="1"/>
</dbReference>
<dbReference type="EMBL" id="BDQX01000317">
    <property type="protein sequence ID" value="GBG10413.1"/>
    <property type="molecule type" value="Genomic_DNA"/>
</dbReference>
<dbReference type="InterPro" id="IPR015943">
    <property type="entry name" value="WD40/YVTN_repeat-like_dom_sf"/>
</dbReference>
<evidence type="ECO:0000313" key="3">
    <source>
        <dbReference type="Proteomes" id="UP000245202"/>
    </source>
</evidence>
<proteinExistence type="predicted"/>
<feature type="region of interest" description="Disordered" evidence="1">
    <location>
        <begin position="399"/>
        <end position="423"/>
    </location>
</feature>
<sequence length="423" mass="46947">MSQQDRIPVLVRQLDISQAGLRNKMLLGDLDGDGRMEIVMVQPDGGIDDRYVPHQVQCLTAFDLDGRLLWQVGTPDPNCGGPGSDYPAQLYDIDGDGCCEVLCVMNKRFFILDGRTGQEKRSFGLPSELAHDCIILANLSGGAYPSDIILKDRYRTLWALDRELNLLWTYTGNPGHFPWVFDADGDGRDEVMAGYDLLDHDGKKLWSARNLEDHADCIWVGDVLGRGDVQIVIGGSVTVMYDGQGKELWRYEGSIESQHIALGKFRSDLPGLQIAGLDRIRRGDTGEAFSESGKDGLFLLDSQGAEVWKEDRQTSGWLTIIETLSRWDDGPLDYILAYRRGGGVPPTLYDGHMEAVVEFPADGYVAHADLAGSGREQVLVYNHSTAWIYASMPMGLTPRRPGEPLPQPKRLYSSTLYPGGEYR</sequence>
<reference evidence="2 3" key="1">
    <citation type="submission" date="2017-08" db="EMBL/GenBank/DDBJ databases">
        <title>Substantial Increase in Enzyme Production by Combined Drug-Resistance Mutations in Paenibacillus agaridevorans.</title>
        <authorList>
            <person name="Tanaka Y."/>
            <person name="Funane K."/>
            <person name="Hosaka T."/>
            <person name="Shiwa Y."/>
            <person name="Fujita N."/>
            <person name="Miyazaki T."/>
            <person name="Yoshikawa H."/>
            <person name="Murakami K."/>
            <person name="Kasahara K."/>
            <person name="Inaoka T."/>
            <person name="Hiraga Y."/>
            <person name="Ochi K."/>
        </authorList>
    </citation>
    <scope>NUCLEOTIDE SEQUENCE [LARGE SCALE GENOMIC DNA]</scope>
    <source>
        <strain evidence="2 3">T-3040</strain>
    </source>
</reference>
<accession>A0A2R5F2A2</accession>
<dbReference type="PANTHER" id="PTHR43118:SF1">
    <property type="entry name" value="RHAMNOGALACTURONAN LYASE (EUROFUNG)"/>
    <property type="match status" value="1"/>
</dbReference>
<organism evidence="2 3">
    <name type="scientific">Paenibacillus agaridevorans</name>
    <dbReference type="NCBI Taxonomy" id="171404"/>
    <lineage>
        <taxon>Bacteria</taxon>
        <taxon>Bacillati</taxon>
        <taxon>Bacillota</taxon>
        <taxon>Bacilli</taxon>
        <taxon>Bacillales</taxon>
        <taxon>Paenibacillaceae</taxon>
        <taxon>Paenibacillus</taxon>
    </lineage>
</organism>
<dbReference type="AlphaFoldDB" id="A0A2R5F2A2"/>
<evidence type="ECO:0000256" key="1">
    <source>
        <dbReference type="SAM" id="MobiDB-lite"/>
    </source>
</evidence>
<dbReference type="InterPro" id="IPR028994">
    <property type="entry name" value="Integrin_alpha_N"/>
</dbReference>
<name>A0A2R5F2A2_9BACL</name>
<protein>
    <submittedName>
        <fullName evidence="2">Uncharacterized protein</fullName>
    </submittedName>
</protein>
<dbReference type="InterPro" id="IPR034641">
    <property type="entry name" value="RGL11"/>
</dbReference>
<dbReference type="RefSeq" id="WP_108994917.1">
    <property type="nucleotide sequence ID" value="NZ_BDQX01000317.1"/>
</dbReference>
<dbReference type="PANTHER" id="PTHR43118">
    <property type="entry name" value="RHAMNOGALACTURONAN LYASE (EUROFUNG)"/>
    <property type="match status" value="1"/>
</dbReference>
<evidence type="ECO:0000313" key="2">
    <source>
        <dbReference type="EMBL" id="GBG10413.1"/>
    </source>
</evidence>
<gene>
    <name evidence="2" type="ORF">PAT3040_05144</name>
</gene>
<dbReference type="SUPFAM" id="SSF69318">
    <property type="entry name" value="Integrin alpha N-terminal domain"/>
    <property type="match status" value="1"/>
</dbReference>
<comment type="caution">
    <text evidence="2">The sequence shown here is derived from an EMBL/GenBank/DDBJ whole genome shotgun (WGS) entry which is preliminary data.</text>
</comment>
<dbReference type="Proteomes" id="UP000245202">
    <property type="component" value="Unassembled WGS sequence"/>
</dbReference>
<keyword evidence="3" id="KW-1185">Reference proteome</keyword>